<evidence type="ECO:0008006" key="3">
    <source>
        <dbReference type="Google" id="ProtNLM"/>
    </source>
</evidence>
<keyword evidence="2" id="KW-1185">Reference proteome</keyword>
<protein>
    <recommendedName>
        <fullName evidence="3">TubC N-terminal docking domain-containing protein</fullName>
    </recommendedName>
</protein>
<evidence type="ECO:0000313" key="1">
    <source>
        <dbReference type="EMBL" id="MBB2496835.1"/>
    </source>
</evidence>
<dbReference type="AlphaFoldDB" id="A0A7W4LPL1"/>
<evidence type="ECO:0000313" key="2">
    <source>
        <dbReference type="Proteomes" id="UP000542720"/>
    </source>
</evidence>
<dbReference type="EMBL" id="JACJUD010000006">
    <property type="protein sequence ID" value="MBB2496835.1"/>
    <property type="molecule type" value="Genomic_DNA"/>
</dbReference>
<accession>A0A7W4LPL1</accession>
<name>A0A7W4LPL1_9GAMM</name>
<comment type="caution">
    <text evidence="1">The sequence shown here is derived from an EMBL/GenBank/DDBJ whole genome shotgun (WGS) entry which is preliminary data.</text>
</comment>
<dbReference type="Proteomes" id="UP000542720">
    <property type="component" value="Unassembled WGS sequence"/>
</dbReference>
<sequence length="112" mass="12461">MTALDYLTAQGFSACLAGERLMVSPASQLTEDVREYIKTHRLELILDLAANDPPPLAWVWLENVASLLGCSADYLLTQGSIDRYDMSELYEVSPHLAADLVASDPQWQKPHQ</sequence>
<organism evidence="1 2">
    <name type="scientific">Aquipseudomonas ullengensis</name>
    <dbReference type="NCBI Taxonomy" id="2759166"/>
    <lineage>
        <taxon>Bacteria</taxon>
        <taxon>Pseudomonadati</taxon>
        <taxon>Pseudomonadota</taxon>
        <taxon>Gammaproteobacteria</taxon>
        <taxon>Pseudomonadales</taxon>
        <taxon>Pseudomonadaceae</taxon>
        <taxon>Aquipseudomonas</taxon>
    </lineage>
</organism>
<dbReference type="RefSeq" id="WP_183090367.1">
    <property type="nucleotide sequence ID" value="NZ_JACJUD010000006.1"/>
</dbReference>
<gene>
    <name evidence="1" type="ORF">H3H51_17565</name>
</gene>
<reference evidence="1 2" key="1">
    <citation type="submission" date="2020-08" db="EMBL/GenBank/DDBJ databases">
        <authorList>
            <person name="Kim C.M."/>
        </authorList>
    </citation>
    <scope>NUCLEOTIDE SEQUENCE [LARGE SCALE GENOMIC DNA]</scope>
    <source>
        <strain evidence="1 2">UL070</strain>
    </source>
</reference>
<proteinExistence type="predicted"/>